<organism evidence="2 3">
    <name type="scientific">Bradyrhizobium elkanii</name>
    <dbReference type="NCBI Taxonomy" id="29448"/>
    <lineage>
        <taxon>Bacteria</taxon>
        <taxon>Pseudomonadati</taxon>
        <taxon>Pseudomonadota</taxon>
        <taxon>Alphaproteobacteria</taxon>
        <taxon>Hyphomicrobiales</taxon>
        <taxon>Nitrobacteraceae</taxon>
        <taxon>Bradyrhizobium</taxon>
    </lineage>
</organism>
<protein>
    <submittedName>
        <fullName evidence="2">Uncharacterized protein</fullName>
    </submittedName>
</protein>
<sequence>MPSARLHLIVCSDDVDHEARPQRRDRSFQPSVIDGGKQTASTPADNPWIDLLDAFDLGVVVCQASYLALLGASLAALQPQFDVPDSGRLPA</sequence>
<dbReference type="AlphaFoldDB" id="A0A4V6CVT3"/>
<dbReference type="Proteomes" id="UP000305095">
    <property type="component" value="Unassembled WGS sequence"/>
</dbReference>
<gene>
    <name evidence="2" type="ORF">FDV58_33205</name>
</gene>
<reference evidence="2 3" key="1">
    <citation type="submission" date="2019-05" db="EMBL/GenBank/DDBJ databases">
        <title>Draft Genome of Bradyrhizobium elkanii strain SEMIA 938, Used in Commercial Inoculants for Lupinus spp. in Brazil.</title>
        <authorList>
            <person name="Hungria M."/>
            <person name="Delamuta J.R.M."/>
            <person name="Ribeiro R.A."/>
            <person name="Nogueira M.A."/>
        </authorList>
    </citation>
    <scope>NUCLEOTIDE SEQUENCE [LARGE SCALE GENOMIC DNA]</scope>
    <source>
        <strain evidence="2 3">Semia 938</strain>
    </source>
</reference>
<proteinExistence type="predicted"/>
<evidence type="ECO:0000313" key="3">
    <source>
        <dbReference type="Proteomes" id="UP000305095"/>
    </source>
</evidence>
<evidence type="ECO:0000313" key="2">
    <source>
        <dbReference type="EMBL" id="TKV74315.1"/>
    </source>
</evidence>
<accession>A0A4V6CVT3</accession>
<evidence type="ECO:0000256" key="1">
    <source>
        <dbReference type="SAM" id="MobiDB-lite"/>
    </source>
</evidence>
<name>A0A4V6CVT3_BRAEL</name>
<dbReference type="EMBL" id="SZZP01000026">
    <property type="protein sequence ID" value="TKV74315.1"/>
    <property type="molecule type" value="Genomic_DNA"/>
</dbReference>
<comment type="caution">
    <text evidence="2">The sequence shown here is derived from an EMBL/GenBank/DDBJ whole genome shotgun (WGS) entry which is preliminary data.</text>
</comment>
<feature type="compositionally biased region" description="Basic and acidic residues" evidence="1">
    <location>
        <begin position="17"/>
        <end position="27"/>
    </location>
</feature>
<dbReference type="RefSeq" id="WP_137482876.1">
    <property type="nucleotide sequence ID" value="NZ_SZZP01000026.1"/>
</dbReference>
<feature type="region of interest" description="Disordered" evidence="1">
    <location>
        <begin position="17"/>
        <end position="44"/>
    </location>
</feature>